<reference evidence="3" key="1">
    <citation type="submission" date="2016-10" db="EMBL/GenBank/DDBJ databases">
        <authorList>
            <person name="Varghese N."/>
            <person name="Submissions S."/>
        </authorList>
    </citation>
    <scope>NUCLEOTIDE SEQUENCE [LARGE SCALE GENOMIC DNA]</scope>
    <source>
        <strain evidence="3">DSM 23317</strain>
    </source>
</reference>
<dbReference type="AlphaFoldDB" id="A0A1G8QNQ9"/>
<evidence type="ECO:0000313" key="3">
    <source>
        <dbReference type="Proteomes" id="UP000199527"/>
    </source>
</evidence>
<evidence type="ECO:0000256" key="1">
    <source>
        <dbReference type="SAM" id="MobiDB-lite"/>
    </source>
</evidence>
<proteinExistence type="predicted"/>
<protein>
    <submittedName>
        <fullName evidence="2">Uncharacterized protein</fullName>
    </submittedName>
</protein>
<sequence>MNEFENAPETSVESMGEREHWRSGQLGRQLVAILEDSYEQDAEGDSLHKHRVDVSRG</sequence>
<evidence type="ECO:0000313" key="2">
    <source>
        <dbReference type="EMBL" id="SDJ05750.1"/>
    </source>
</evidence>
<accession>A0A1G8QNQ9</accession>
<dbReference type="Proteomes" id="UP000199527">
    <property type="component" value="Unassembled WGS sequence"/>
</dbReference>
<gene>
    <name evidence="2" type="ORF">SAMN04488540_104349</name>
</gene>
<keyword evidence="3" id="KW-1185">Reference proteome</keyword>
<feature type="region of interest" description="Disordered" evidence="1">
    <location>
        <begin position="1"/>
        <end position="24"/>
    </location>
</feature>
<organism evidence="2 3">
    <name type="scientific">Ferrimonas sediminum</name>
    <dbReference type="NCBI Taxonomy" id="718193"/>
    <lineage>
        <taxon>Bacteria</taxon>
        <taxon>Pseudomonadati</taxon>
        <taxon>Pseudomonadota</taxon>
        <taxon>Gammaproteobacteria</taxon>
        <taxon>Alteromonadales</taxon>
        <taxon>Ferrimonadaceae</taxon>
        <taxon>Ferrimonas</taxon>
    </lineage>
</organism>
<dbReference type="RefSeq" id="WP_176819228.1">
    <property type="nucleotide sequence ID" value="NZ_FNEM01000004.1"/>
</dbReference>
<dbReference type="EMBL" id="FNEM01000004">
    <property type="protein sequence ID" value="SDJ05750.1"/>
    <property type="molecule type" value="Genomic_DNA"/>
</dbReference>
<name>A0A1G8QNQ9_9GAMM</name>